<dbReference type="PANTHER" id="PTHR39607">
    <property type="entry name" value="XANTHOCILLIN BIOSYNTHESIS CLUSTER TRANSCRIPTION FACTOR XANC-RELATED"/>
    <property type="match status" value="1"/>
</dbReference>
<name>A0A507R0R8_MONPU</name>
<evidence type="ECO:0000259" key="2">
    <source>
        <dbReference type="PROSITE" id="PS00036"/>
    </source>
</evidence>
<dbReference type="GO" id="GO:0003700">
    <property type="term" value="F:DNA-binding transcription factor activity"/>
    <property type="evidence" value="ECO:0007669"/>
    <property type="project" value="InterPro"/>
</dbReference>
<dbReference type="PANTHER" id="PTHR39607:SF2">
    <property type="entry name" value="BZIP DOMAIN-CONTAINING PROTEIN"/>
    <property type="match status" value="1"/>
</dbReference>
<organism evidence="3 4">
    <name type="scientific">Monascus purpureus</name>
    <name type="common">Red mold</name>
    <name type="synonym">Monascus anka</name>
    <dbReference type="NCBI Taxonomy" id="5098"/>
    <lineage>
        <taxon>Eukaryota</taxon>
        <taxon>Fungi</taxon>
        <taxon>Dikarya</taxon>
        <taxon>Ascomycota</taxon>
        <taxon>Pezizomycotina</taxon>
        <taxon>Eurotiomycetes</taxon>
        <taxon>Eurotiomycetidae</taxon>
        <taxon>Eurotiales</taxon>
        <taxon>Aspergillaceae</taxon>
        <taxon>Monascus</taxon>
    </lineage>
</organism>
<accession>A0A507R0R8</accession>
<proteinExistence type="predicted"/>
<dbReference type="EMBL" id="VIFY01000040">
    <property type="protein sequence ID" value="TQB73684.1"/>
    <property type="molecule type" value="Genomic_DNA"/>
</dbReference>
<dbReference type="OrthoDB" id="2245989at2759"/>
<feature type="region of interest" description="Disordered" evidence="1">
    <location>
        <begin position="1"/>
        <end position="69"/>
    </location>
</feature>
<gene>
    <name evidence="3" type="ORF">MPDQ_005607</name>
</gene>
<dbReference type="InterPro" id="IPR052635">
    <property type="entry name" value="Sec_Metab_Biosynth_Reg"/>
</dbReference>
<evidence type="ECO:0000256" key="1">
    <source>
        <dbReference type="SAM" id="MobiDB-lite"/>
    </source>
</evidence>
<feature type="compositionally biased region" description="Basic and acidic residues" evidence="1">
    <location>
        <begin position="19"/>
        <end position="38"/>
    </location>
</feature>
<dbReference type="Proteomes" id="UP000319663">
    <property type="component" value="Unassembled WGS sequence"/>
</dbReference>
<evidence type="ECO:0000313" key="4">
    <source>
        <dbReference type="Proteomes" id="UP000319663"/>
    </source>
</evidence>
<feature type="compositionally biased region" description="Basic residues" evidence="1">
    <location>
        <begin position="44"/>
        <end position="56"/>
    </location>
</feature>
<feature type="compositionally biased region" description="Basic and acidic residues" evidence="1">
    <location>
        <begin position="1"/>
        <end position="10"/>
    </location>
</feature>
<dbReference type="PROSITE" id="PS00036">
    <property type="entry name" value="BZIP_BASIC"/>
    <property type="match status" value="1"/>
</dbReference>
<dbReference type="InterPro" id="IPR004827">
    <property type="entry name" value="bZIP"/>
</dbReference>
<protein>
    <recommendedName>
        <fullName evidence="2">BZIP domain-containing protein</fullName>
    </recommendedName>
</protein>
<comment type="caution">
    <text evidence="3">The sequence shown here is derived from an EMBL/GenBank/DDBJ whole genome shotgun (WGS) entry which is preliminary data.</text>
</comment>
<dbReference type="AlphaFoldDB" id="A0A507R0R8"/>
<evidence type="ECO:0000313" key="3">
    <source>
        <dbReference type="EMBL" id="TQB73684.1"/>
    </source>
</evidence>
<reference evidence="3 4" key="1">
    <citation type="submission" date="2019-06" db="EMBL/GenBank/DDBJ databases">
        <title>Wine fermentation using esterase from Monascus purpureus.</title>
        <authorList>
            <person name="Geng C."/>
            <person name="Zhang Y."/>
        </authorList>
    </citation>
    <scope>NUCLEOTIDE SEQUENCE [LARGE SCALE GENOMIC DNA]</scope>
    <source>
        <strain evidence="3">HQ1</strain>
    </source>
</reference>
<feature type="domain" description="BZIP" evidence="2">
    <location>
        <begin position="36"/>
        <end position="51"/>
    </location>
</feature>
<sequence length="242" mass="27003">MPPADIDRSRPARSSRTKPTKDDCEDWTKVADRTERRRIQNRISQRKYREKMRQRHRSESQESSSPQSISALEQRLLQAPLPLSGSVSPASSAIGVSPSERDILAPRRSVDAYDGEPEIFTQPLYDCYETAFPPVPATPSFLFPWSEHIDPDLAGTRAGSSAGMHSTSAGTPHANTLCFEPQHWQQPPSPYMSGYYDAQDLTWPSQPLFADLGDKRSDPGEFILPMSSSPYPPEGVSLAWKV</sequence>
<dbReference type="CDD" id="cd14688">
    <property type="entry name" value="bZIP_YAP"/>
    <property type="match status" value="1"/>
</dbReference>
<keyword evidence="4" id="KW-1185">Reference proteome</keyword>